<evidence type="ECO:0000256" key="7">
    <source>
        <dbReference type="ARBA" id="ARBA00022982"/>
    </source>
</evidence>
<evidence type="ECO:0000313" key="14">
    <source>
        <dbReference type="EMBL" id="LAC19978.1"/>
    </source>
</evidence>
<comment type="cofactor">
    <cofactor evidence="1">
        <name>heme b</name>
        <dbReference type="ChEBI" id="CHEBI:60344"/>
    </cofactor>
</comment>
<evidence type="ECO:0000256" key="8">
    <source>
        <dbReference type="ARBA" id="ARBA00022989"/>
    </source>
</evidence>
<keyword evidence="3" id="KW-0813">Transport</keyword>
<evidence type="ECO:0000256" key="10">
    <source>
        <dbReference type="ARBA" id="ARBA00023136"/>
    </source>
</evidence>
<sequence>MPESAAADRRLLPNDSDADGNLALRRDWETGDEGGSLVGRVSRMEVEAQNLRTFTKVYTFTQILGVLMLVLMTVWLVVYRGGFAWRSNPGLEFNWHPIFMLSGMVFLTANGLLIYRGFRTERKPKLKVLHALLQVAALVFAIIALVAVLDSHNLHTDAEGNPAPIPNFYSIHSWLGLTVIILFCCQWLFGLISFLYPGLRQSLKDWYLPLHQFFGMAVFLGAVVTSLLGISEKAFFAMPLISTLPSEGALVNCLCMVVVLFAGLVLHLVSHSSYKRRTTEEDVLLAAGAYME</sequence>
<dbReference type="Gene3D" id="1.20.120.1770">
    <property type="match status" value="1"/>
</dbReference>
<feature type="transmembrane region" description="Helical" evidence="11">
    <location>
        <begin position="57"/>
        <end position="78"/>
    </location>
</feature>
<keyword evidence="6" id="KW-0479">Metal-binding</keyword>
<dbReference type="AlphaFoldDB" id="A0A2P2HZH0"/>
<protein>
    <submittedName>
        <fullName evidence="13">Cytochrome b561-like</fullName>
    </submittedName>
</protein>
<evidence type="ECO:0000256" key="5">
    <source>
        <dbReference type="ARBA" id="ARBA00022692"/>
    </source>
</evidence>
<reference evidence="14" key="1">
    <citation type="submission" date="2017-11" db="EMBL/GenBank/DDBJ databases">
        <title>The sensing device of the deep-sea amphipod.</title>
        <authorList>
            <person name="Kobayashi H."/>
            <person name="Nagahama T."/>
            <person name="Arai W."/>
            <person name="Sasagawa Y."/>
            <person name="Umeda M."/>
            <person name="Hayashi T."/>
            <person name="Nikaido I."/>
            <person name="Watanabe H."/>
            <person name="Oguri K."/>
            <person name="Kitazato H."/>
            <person name="Fujioka K."/>
            <person name="Kido Y."/>
            <person name="Takami H."/>
        </authorList>
    </citation>
    <scope>NUCLEOTIDE SEQUENCE</scope>
    <source>
        <tissue evidence="14">Whole body</tissue>
    </source>
</reference>
<reference evidence="13" key="2">
    <citation type="journal article" date="2018" name="Biosci. Biotechnol. Biochem.">
        <title>Polysaccharide hydrolase of the hadal zone amphipods Hirondellea gigas.</title>
        <authorList>
            <person name="Kobayashi H."/>
            <person name="Nagahama T."/>
            <person name="Arai W."/>
            <person name="Sasagawa Y."/>
            <person name="Umeda M."/>
            <person name="Hayashi T."/>
            <person name="Nikaido I."/>
            <person name="Watanabe H."/>
            <person name="Oguri K."/>
            <person name="Kitazato H."/>
            <person name="Fujioka K."/>
            <person name="Kido Y."/>
            <person name="Takami H."/>
        </authorList>
    </citation>
    <scope>NUCLEOTIDE SEQUENCE</scope>
    <source>
        <tissue evidence="13">Whole body</tissue>
    </source>
</reference>
<feature type="transmembrane region" description="Helical" evidence="11">
    <location>
        <begin position="208"/>
        <end position="229"/>
    </location>
</feature>
<feature type="transmembrane region" description="Helical" evidence="11">
    <location>
        <begin position="249"/>
        <end position="269"/>
    </location>
</feature>
<keyword evidence="9" id="KW-0408">Iron</keyword>
<keyword evidence="4" id="KW-0349">Heme</keyword>
<accession>A0A2P2HZH0</accession>
<dbReference type="SMART" id="SM00665">
    <property type="entry name" value="B561"/>
    <property type="match status" value="1"/>
</dbReference>
<organism evidence="13">
    <name type="scientific">Hirondellea gigas</name>
    <dbReference type="NCBI Taxonomy" id="1518452"/>
    <lineage>
        <taxon>Eukaryota</taxon>
        <taxon>Metazoa</taxon>
        <taxon>Ecdysozoa</taxon>
        <taxon>Arthropoda</taxon>
        <taxon>Crustacea</taxon>
        <taxon>Multicrustacea</taxon>
        <taxon>Malacostraca</taxon>
        <taxon>Eumalacostraca</taxon>
        <taxon>Peracarida</taxon>
        <taxon>Amphipoda</taxon>
        <taxon>Amphilochidea</taxon>
        <taxon>Lysianassida</taxon>
        <taxon>Lysianassidira</taxon>
        <taxon>Lysianassoidea</taxon>
        <taxon>Lysianassidae</taxon>
        <taxon>Hirondellea</taxon>
    </lineage>
</organism>
<dbReference type="PANTHER" id="PTHR10106:SF0">
    <property type="entry name" value="LD36721P"/>
    <property type="match status" value="1"/>
</dbReference>
<feature type="transmembrane region" description="Helical" evidence="11">
    <location>
        <begin position="128"/>
        <end position="149"/>
    </location>
</feature>
<evidence type="ECO:0000256" key="9">
    <source>
        <dbReference type="ARBA" id="ARBA00023004"/>
    </source>
</evidence>
<evidence type="ECO:0000256" key="11">
    <source>
        <dbReference type="SAM" id="Phobius"/>
    </source>
</evidence>
<dbReference type="GO" id="GO:0046872">
    <property type="term" value="F:metal ion binding"/>
    <property type="evidence" value="ECO:0007669"/>
    <property type="project" value="UniProtKB-KW"/>
</dbReference>
<feature type="domain" description="Cytochrome b561" evidence="12">
    <location>
        <begin position="60"/>
        <end position="270"/>
    </location>
</feature>
<dbReference type="InterPro" id="IPR043205">
    <property type="entry name" value="CYB561/CYBRD1-like"/>
</dbReference>
<name>A0A2P2HZH0_9CRUS</name>
<keyword evidence="7" id="KW-0249">Electron transport</keyword>
<dbReference type="Pfam" id="PF03188">
    <property type="entry name" value="Cytochrom_B561"/>
    <property type="match status" value="1"/>
</dbReference>
<evidence type="ECO:0000256" key="6">
    <source>
        <dbReference type="ARBA" id="ARBA00022723"/>
    </source>
</evidence>
<dbReference type="EMBL" id="IACF01001476">
    <property type="protein sequence ID" value="LAB67175.1"/>
    <property type="molecule type" value="mRNA"/>
</dbReference>
<dbReference type="InterPro" id="IPR006593">
    <property type="entry name" value="Cyt_b561/ferric_Rdtase_TM"/>
</dbReference>
<feature type="transmembrane region" description="Helical" evidence="11">
    <location>
        <begin position="98"/>
        <end position="116"/>
    </location>
</feature>
<evidence type="ECO:0000256" key="2">
    <source>
        <dbReference type="ARBA" id="ARBA00004141"/>
    </source>
</evidence>
<feature type="transmembrane region" description="Helical" evidence="11">
    <location>
        <begin position="169"/>
        <end position="196"/>
    </location>
</feature>
<comment type="subcellular location">
    <subcellularLocation>
        <location evidence="2">Membrane</location>
        <topology evidence="2">Multi-pass membrane protein</topology>
    </subcellularLocation>
</comment>
<keyword evidence="10 11" id="KW-0472">Membrane</keyword>
<dbReference type="PROSITE" id="PS50939">
    <property type="entry name" value="CYTOCHROME_B561"/>
    <property type="match status" value="1"/>
</dbReference>
<evidence type="ECO:0000256" key="3">
    <source>
        <dbReference type="ARBA" id="ARBA00022448"/>
    </source>
</evidence>
<dbReference type="GO" id="GO:0016491">
    <property type="term" value="F:oxidoreductase activity"/>
    <property type="evidence" value="ECO:0007669"/>
    <property type="project" value="InterPro"/>
</dbReference>
<dbReference type="GO" id="GO:0016020">
    <property type="term" value="C:membrane"/>
    <property type="evidence" value="ECO:0007669"/>
    <property type="project" value="UniProtKB-SubCell"/>
</dbReference>
<evidence type="ECO:0000259" key="12">
    <source>
        <dbReference type="PROSITE" id="PS50939"/>
    </source>
</evidence>
<dbReference type="FunFam" id="1.20.120.1770:FF:000001">
    <property type="entry name" value="Cytochrome b reductase 1"/>
    <property type="match status" value="1"/>
</dbReference>
<evidence type="ECO:0000313" key="13">
    <source>
        <dbReference type="EMBL" id="LAB67175.1"/>
    </source>
</evidence>
<keyword evidence="8 11" id="KW-1133">Transmembrane helix</keyword>
<dbReference type="PANTHER" id="PTHR10106">
    <property type="entry name" value="CYTOCHROME B561-RELATED"/>
    <property type="match status" value="1"/>
</dbReference>
<evidence type="ECO:0000256" key="1">
    <source>
        <dbReference type="ARBA" id="ARBA00001970"/>
    </source>
</evidence>
<proteinExistence type="evidence at transcript level"/>
<keyword evidence="5 11" id="KW-0812">Transmembrane</keyword>
<dbReference type="EMBL" id="IACT01000577">
    <property type="protein sequence ID" value="LAC19978.1"/>
    <property type="molecule type" value="mRNA"/>
</dbReference>
<evidence type="ECO:0000256" key="4">
    <source>
        <dbReference type="ARBA" id="ARBA00022617"/>
    </source>
</evidence>